<dbReference type="SUPFAM" id="SSF48239">
    <property type="entry name" value="Terpenoid cyclases/Protein prenyltransferases"/>
    <property type="match status" value="1"/>
</dbReference>
<evidence type="ECO:0000256" key="1">
    <source>
        <dbReference type="ARBA" id="ARBA00004609"/>
    </source>
</evidence>
<dbReference type="InterPro" id="IPR019742">
    <property type="entry name" value="MacrogloblnA2_CS"/>
</dbReference>
<dbReference type="Gene3D" id="2.20.130.20">
    <property type="match status" value="1"/>
</dbReference>
<dbReference type="Gene3D" id="2.60.40.1930">
    <property type="match status" value="2"/>
</dbReference>
<keyword evidence="12" id="KW-0449">Lipoprotein</keyword>
<dbReference type="InterPro" id="IPR036595">
    <property type="entry name" value="A-macroglobulin_rcpt-bd_sf"/>
</dbReference>
<dbReference type="Pfam" id="PF07677">
    <property type="entry name" value="A2M_recep"/>
    <property type="match status" value="1"/>
</dbReference>
<evidence type="ECO:0000256" key="2">
    <source>
        <dbReference type="ARBA" id="ARBA00010952"/>
    </source>
</evidence>
<dbReference type="InterPro" id="IPR009048">
    <property type="entry name" value="A-macroglobulin_rcpt-bd"/>
</dbReference>
<accession>A0AAD8GCM1</accession>
<evidence type="ECO:0000313" key="20">
    <source>
        <dbReference type="Proteomes" id="UP001230051"/>
    </source>
</evidence>
<evidence type="ECO:0000256" key="12">
    <source>
        <dbReference type="ARBA" id="ARBA00023288"/>
    </source>
</evidence>
<dbReference type="Pfam" id="PF17791">
    <property type="entry name" value="MG3"/>
    <property type="match status" value="1"/>
</dbReference>
<name>A0AAD8GCM1_ACIOX</name>
<evidence type="ECO:0000256" key="6">
    <source>
        <dbReference type="ARBA" id="ARBA00022729"/>
    </source>
</evidence>
<evidence type="ECO:0000313" key="19">
    <source>
        <dbReference type="EMBL" id="KAK1171930.1"/>
    </source>
</evidence>
<dbReference type="FunFam" id="1.50.10.20:FF:000001">
    <property type="entry name" value="CD109 isoform 1"/>
    <property type="match status" value="1"/>
</dbReference>
<dbReference type="Gene3D" id="6.20.50.160">
    <property type="match status" value="1"/>
</dbReference>
<dbReference type="Pfam" id="PF00207">
    <property type="entry name" value="A2M"/>
    <property type="match status" value="1"/>
</dbReference>
<evidence type="ECO:0000256" key="11">
    <source>
        <dbReference type="ARBA" id="ARBA00023180"/>
    </source>
</evidence>
<sequence>MVTRPWTYLVTTPIFIRPGVRHSVAVSLLKDSPSQVRVTAEIFNGKVLVVSGEDTLQRGSTGLLVLPPIPKDSTADESQYTLLVNGYDGVKQVFTNSTSLVFRSKGFSTFIQTDKPQYKPREGVKIRVISLYSDLKPYKAQVNIIIKDPQDNSIEQWLSIDSHLGVVSKEFQLSDNPPLGSWTIEATIDGVVSSSPFIVAEYVLPKFEVEMRTQSIYCVQEKKDITGTVTAKYRYGKPVNGTLTLSAIIWEMKINITKPIPINGSADFTFSYKDFENYIINRELRYFYRNLSVTATVTESLTGLTCNTSTDIGLAFSKYNLEFYGNPSALRLSLNFTAYLKISSYDSRTLTTEERKNNVTVSVRQGFYGVERHMILEENYDLPGLDEVSIINYTIPENGIIMINLPIMTKETQLRIMAEFQGSRQYLFVNAFYSPSKSYIQIQKPSSTPKVGTPFQLTVESNELIQELHYMVVSRGRVVAVGKETSASFLVTPTDSWAPAACMIVYYVRDDGEVVNDFLELSISSVFKNKVSLSWSKTQVKPSESVSLWVTVTEPMSLVGILVVDKSAQLLQNGNDITRDMVTKEQAGYNENYFNGKPPADPLSVFQKCNLLVMTDAEVNYLSKWYAFSGDEINVIKPATSSKPQVGTYFPETWIWLDTNTSASTSSTLNVIVPDSITSWVATAFVISEGLGLGLTSSPAELEVFQPFFLSLNLPYSVIRGEQFVLEVTIFNYLNQALQAMVTVNKSDAFEFNVSGNSTNTVANKRNVTVPSQDSITVLFPIKPKQLGEITIAVTATSPTASHAVNQTVLVKAEGIEKSFSQSLLLDLVGNGQQTVSKDVNFTFPADVVNGSERAYVTLVGDLLGPSIAGLESLIQMPCGCGEQNMVHFAPDIYVLQYLIKTKQVKEDIKTKAISFMTQGYQRELTYQRKDGSFSAFGDSDSSGSTWLSAFVLRCFLQARQFIYIDPTVLSRTIQWIVPQQNPTGEFREPGRVIHSELQGGQNGPLSLTAYVLMALLEDKTYKSYYQSAVLGAVSYLENRLAEGISNNYTLSLVTYALSLANSTVAKTALDELNRRAEKDGGLMFWTSPRVGGSSWRQPRSTDIELASYAILSHLEQKRLAEGIPIMKWLSQQRNHLGGYSSTQDTVIALQALSRFAALSMSQDVGLTVTVSGTGLTFPAIFHIDSTNLLLLQKQQIEIQQSMLINVKAVGNGFAIFQLNVFYNVKNTLSRRRRDTGNQEGFDLSIAVTDNVNDLNHVCLHICTRLLENQNMSQSGMVLMEVGLLSGFILVEDGIARDQIIKKLNTSQVCLDVPAIRDSKISNAQDAVVLIYDYYEPSRMAVRTYRSGVMQRVSSCDFCGKDCELCRSTVMADNVTTVNSSAVPIHHTAIVTSIFAGFLIHLGSSCF</sequence>
<dbReference type="SMART" id="SM01419">
    <property type="entry name" value="Thiol-ester_cl"/>
    <property type="match status" value="1"/>
</dbReference>
<dbReference type="PANTHER" id="PTHR11412">
    <property type="entry name" value="MACROGLOBULIN / COMPLEMENT"/>
    <property type="match status" value="1"/>
</dbReference>
<dbReference type="SUPFAM" id="SSF81296">
    <property type="entry name" value="E set domains"/>
    <property type="match status" value="1"/>
</dbReference>
<keyword evidence="20" id="KW-1185">Reference proteome</keyword>
<feature type="domain" description="Alpha-2-macroglobulin bait region" evidence="16">
    <location>
        <begin position="440"/>
        <end position="571"/>
    </location>
</feature>
<evidence type="ECO:0000256" key="13">
    <source>
        <dbReference type="ARBA" id="ARBA00056820"/>
    </source>
</evidence>
<dbReference type="Pfam" id="PF07703">
    <property type="entry name" value="A2M_BRD"/>
    <property type="match status" value="1"/>
</dbReference>
<keyword evidence="3" id="KW-1003">Cell membrane</keyword>
<dbReference type="InterPro" id="IPR047565">
    <property type="entry name" value="Alpha-macroglob_thiol-ester_cl"/>
</dbReference>
<comment type="similarity">
    <text evidence="2">Belongs to the protease inhibitor I39 (alpha-2-macroglobulin) family.</text>
</comment>
<dbReference type="SUPFAM" id="SSF49410">
    <property type="entry name" value="Alpha-macroglobulin receptor domain"/>
    <property type="match status" value="1"/>
</dbReference>
<dbReference type="InterPro" id="IPR041813">
    <property type="entry name" value="A2M_TED"/>
</dbReference>
<dbReference type="SMART" id="SM01361">
    <property type="entry name" value="A2M_recep"/>
    <property type="match status" value="1"/>
</dbReference>
<comment type="subunit">
    <text evidence="14">Heterodimer; disulfide-linked. Interacts with TGFB1 and TGFBR1. Forms a heteromeric complex with TGFBR1, TGFBR2 and TGFBR3 in a ligand-independent manner.</text>
</comment>
<dbReference type="GO" id="GO:0098552">
    <property type="term" value="C:side of membrane"/>
    <property type="evidence" value="ECO:0007669"/>
    <property type="project" value="UniProtKB-KW"/>
</dbReference>
<dbReference type="Gene3D" id="2.60.40.690">
    <property type="entry name" value="Alpha-macroglobulin, receptor-binding domain"/>
    <property type="match status" value="1"/>
</dbReference>
<dbReference type="FunFam" id="2.60.40.1930:FF:000001">
    <property type="entry name" value="CD109 isoform 3"/>
    <property type="match status" value="1"/>
</dbReference>
<evidence type="ECO:0000259" key="17">
    <source>
        <dbReference type="SMART" id="SM01360"/>
    </source>
</evidence>
<evidence type="ECO:0000256" key="8">
    <source>
        <dbReference type="ARBA" id="ARBA00022966"/>
    </source>
</evidence>
<dbReference type="SMART" id="SM01360">
    <property type="entry name" value="A2M"/>
    <property type="match status" value="1"/>
</dbReference>
<comment type="subcellular location">
    <subcellularLocation>
        <location evidence="1">Cell membrane</location>
        <topology evidence="1">Lipid-anchor</topology>
        <topology evidence="1">GPI-anchor</topology>
    </subcellularLocation>
</comment>
<dbReference type="FunFam" id="2.60.40.10:FF:000155">
    <property type="entry name" value="complement C3 isoform X1"/>
    <property type="match status" value="1"/>
</dbReference>
<dbReference type="EMBL" id="JAGXEW010000005">
    <property type="protein sequence ID" value="KAK1171930.1"/>
    <property type="molecule type" value="Genomic_DNA"/>
</dbReference>
<dbReference type="Proteomes" id="UP001230051">
    <property type="component" value="Unassembled WGS sequence"/>
</dbReference>
<dbReference type="GO" id="GO:0005886">
    <property type="term" value="C:plasma membrane"/>
    <property type="evidence" value="ECO:0007669"/>
    <property type="project" value="UniProtKB-SubCell"/>
</dbReference>
<evidence type="ECO:0000256" key="9">
    <source>
        <dbReference type="ARBA" id="ARBA00023136"/>
    </source>
</evidence>
<keyword evidence="4" id="KW-0336">GPI-anchor</keyword>
<dbReference type="InterPro" id="IPR050473">
    <property type="entry name" value="A2M/Complement_sys"/>
</dbReference>
<dbReference type="Pfam" id="PF07678">
    <property type="entry name" value="TED_complement"/>
    <property type="match status" value="1"/>
</dbReference>
<keyword evidence="11" id="KW-0325">Glycoprotein</keyword>
<dbReference type="CDD" id="cd02897">
    <property type="entry name" value="A2M_2"/>
    <property type="match status" value="1"/>
</dbReference>
<keyword evidence="6" id="KW-0732">Signal</keyword>
<dbReference type="InterPro" id="IPR001599">
    <property type="entry name" value="Macroglobln_a2"/>
</dbReference>
<feature type="domain" description="Alpha-macroglobulin receptor-binding" evidence="18">
    <location>
        <begin position="1275"/>
        <end position="1345"/>
    </location>
</feature>
<dbReference type="Gene3D" id="2.60.40.2950">
    <property type="match status" value="1"/>
</dbReference>
<protein>
    <recommendedName>
        <fullName evidence="15">CD109 antigen</fullName>
    </recommendedName>
</protein>
<dbReference type="Gene3D" id="2.60.120.1540">
    <property type="match status" value="1"/>
</dbReference>
<keyword evidence="10" id="KW-1015">Disulfide bond</keyword>
<dbReference type="InterPro" id="IPR014756">
    <property type="entry name" value="Ig_E-set"/>
</dbReference>
<evidence type="ECO:0000256" key="15">
    <source>
        <dbReference type="ARBA" id="ARBA00069665"/>
    </source>
</evidence>
<keyword evidence="7" id="KW-0722">Serine protease inhibitor</keyword>
<comment type="function">
    <text evidence="13">Modulates negatively TGFB1 signaling in keratinocytes.</text>
</comment>
<gene>
    <name evidence="19" type="primary">CD109</name>
    <name evidence="19" type="ORF">AOXY_G6869</name>
</gene>
<evidence type="ECO:0000256" key="10">
    <source>
        <dbReference type="ARBA" id="ARBA00023157"/>
    </source>
</evidence>
<dbReference type="Gene3D" id="2.60.40.10">
    <property type="entry name" value="Immunoglobulins"/>
    <property type="match status" value="1"/>
</dbReference>
<feature type="domain" description="Alpha-2-macroglobulin" evidence="17">
    <location>
        <begin position="653"/>
        <end position="744"/>
    </location>
</feature>
<dbReference type="Pfam" id="PF01835">
    <property type="entry name" value="MG2"/>
    <property type="match status" value="1"/>
</dbReference>
<dbReference type="GO" id="GO:0005615">
    <property type="term" value="C:extracellular space"/>
    <property type="evidence" value="ECO:0007669"/>
    <property type="project" value="InterPro"/>
</dbReference>
<dbReference type="PANTHER" id="PTHR11412:SF136">
    <property type="entry name" value="CD109 ANTIGEN"/>
    <property type="match status" value="1"/>
</dbReference>
<proteinExistence type="inferred from homology"/>
<evidence type="ECO:0000256" key="7">
    <source>
        <dbReference type="ARBA" id="ARBA00022900"/>
    </source>
</evidence>
<evidence type="ECO:0000256" key="4">
    <source>
        <dbReference type="ARBA" id="ARBA00022622"/>
    </source>
</evidence>
<dbReference type="GO" id="GO:0004867">
    <property type="term" value="F:serine-type endopeptidase inhibitor activity"/>
    <property type="evidence" value="ECO:0007669"/>
    <property type="project" value="UniProtKB-KW"/>
</dbReference>
<dbReference type="Gene3D" id="2.60.40.1940">
    <property type="match status" value="1"/>
</dbReference>
<dbReference type="Gene3D" id="1.50.10.20">
    <property type="match status" value="1"/>
</dbReference>
<dbReference type="InterPro" id="IPR011626">
    <property type="entry name" value="Alpha-macroglobulin_TED"/>
</dbReference>
<keyword evidence="9" id="KW-0472">Membrane</keyword>
<dbReference type="PROSITE" id="PS00477">
    <property type="entry name" value="ALPHA_2_MACROGLOBULIN"/>
    <property type="match status" value="1"/>
</dbReference>
<dbReference type="InterPro" id="IPR013783">
    <property type="entry name" value="Ig-like_fold"/>
</dbReference>
<dbReference type="InterPro" id="IPR041555">
    <property type="entry name" value="MG3"/>
</dbReference>
<evidence type="ECO:0000256" key="5">
    <source>
        <dbReference type="ARBA" id="ARBA00022690"/>
    </source>
</evidence>
<organism evidence="19 20">
    <name type="scientific">Acipenser oxyrinchus oxyrinchus</name>
    <dbReference type="NCBI Taxonomy" id="40147"/>
    <lineage>
        <taxon>Eukaryota</taxon>
        <taxon>Metazoa</taxon>
        <taxon>Chordata</taxon>
        <taxon>Craniata</taxon>
        <taxon>Vertebrata</taxon>
        <taxon>Euteleostomi</taxon>
        <taxon>Actinopterygii</taxon>
        <taxon>Chondrostei</taxon>
        <taxon>Acipenseriformes</taxon>
        <taxon>Acipenseridae</taxon>
        <taxon>Acipenser</taxon>
    </lineage>
</organism>
<dbReference type="SMART" id="SM01359">
    <property type="entry name" value="A2M_N_2"/>
    <property type="match status" value="1"/>
</dbReference>
<dbReference type="InterPro" id="IPR011625">
    <property type="entry name" value="A2M_N_BRD"/>
</dbReference>
<keyword evidence="8" id="KW-0882">Thioester bond</keyword>
<reference evidence="19" key="1">
    <citation type="submission" date="2022-02" db="EMBL/GenBank/DDBJ databases">
        <title>Atlantic sturgeon de novo genome assembly.</title>
        <authorList>
            <person name="Stock M."/>
            <person name="Klopp C."/>
            <person name="Guiguen Y."/>
            <person name="Cabau C."/>
            <person name="Parinello H."/>
            <person name="Santidrian Yebra-Pimentel E."/>
            <person name="Kuhl H."/>
            <person name="Dirks R.P."/>
            <person name="Guessner J."/>
            <person name="Wuertz S."/>
            <person name="Du K."/>
            <person name="Schartl M."/>
        </authorList>
    </citation>
    <scope>NUCLEOTIDE SEQUENCE</scope>
    <source>
        <strain evidence="19">STURGEONOMICS-FGT-2020</strain>
        <tissue evidence="19">Whole blood</tissue>
    </source>
</reference>
<comment type="caution">
    <text evidence="19">The sequence shown here is derived from an EMBL/GenBank/DDBJ whole genome shotgun (WGS) entry which is preliminary data.</text>
</comment>
<dbReference type="InterPro" id="IPR002890">
    <property type="entry name" value="MG2"/>
</dbReference>
<evidence type="ECO:0000259" key="16">
    <source>
        <dbReference type="SMART" id="SM01359"/>
    </source>
</evidence>
<keyword evidence="5" id="KW-0646">Protease inhibitor</keyword>
<dbReference type="InterPro" id="IPR008930">
    <property type="entry name" value="Terpenoid_cyclase/PrenylTrfase"/>
</dbReference>
<evidence type="ECO:0000256" key="3">
    <source>
        <dbReference type="ARBA" id="ARBA00022475"/>
    </source>
</evidence>
<evidence type="ECO:0000256" key="14">
    <source>
        <dbReference type="ARBA" id="ARBA00063008"/>
    </source>
</evidence>
<evidence type="ECO:0000259" key="18">
    <source>
        <dbReference type="SMART" id="SM01361"/>
    </source>
</evidence>